<feature type="chain" id="PRO_5046015536" evidence="1">
    <location>
        <begin position="19"/>
        <end position="235"/>
    </location>
</feature>
<dbReference type="Pfam" id="PF00080">
    <property type="entry name" value="Sod_Cu"/>
    <property type="match status" value="1"/>
</dbReference>
<feature type="signal peptide" evidence="1">
    <location>
        <begin position="1"/>
        <end position="18"/>
    </location>
</feature>
<evidence type="ECO:0000259" key="2">
    <source>
        <dbReference type="Pfam" id="PF00080"/>
    </source>
</evidence>
<protein>
    <submittedName>
        <fullName evidence="3">SODE-like protein</fullName>
    </submittedName>
</protein>
<dbReference type="Gene3D" id="2.60.40.200">
    <property type="entry name" value="Superoxide dismutase, copper/zinc binding domain"/>
    <property type="match status" value="1"/>
</dbReference>
<keyword evidence="4" id="KW-1185">Reference proteome</keyword>
<dbReference type="PRINTS" id="PR00068">
    <property type="entry name" value="CUZNDISMTASE"/>
</dbReference>
<accession>A0ABY7FPY0</accession>
<reference evidence="3" key="1">
    <citation type="submission" date="2022-11" db="EMBL/GenBank/DDBJ databases">
        <title>Centuries of genome instability and evolution in soft-shell clam transmissible cancer (bioRxiv).</title>
        <authorList>
            <person name="Hart S.F.M."/>
            <person name="Yonemitsu M.A."/>
            <person name="Giersch R.M."/>
            <person name="Beal B.F."/>
            <person name="Arriagada G."/>
            <person name="Davis B.W."/>
            <person name="Ostrander E.A."/>
            <person name="Goff S.P."/>
            <person name="Metzger M.J."/>
        </authorList>
    </citation>
    <scope>NUCLEOTIDE SEQUENCE</scope>
    <source>
        <strain evidence="3">MELC-2E11</strain>
        <tissue evidence="3">Siphon/mantle</tissue>
    </source>
</reference>
<sequence>MKIPVLFVFAIVCGTGWGQVGPRAPMVPPGMRPEPGRPFVTTSSVVHATCYFNNTYTPVKGRVDVRQDMQMTPPLMQVRVQVYGLPESMMNDAEHAMHVHQWGDTARDCYSAGPHFDMDGVSRHGGPASIDRTMRHDGDFGNLRQTNNGIIDTTFNVQNLMLVGERGIMGRSIVIHEGPDDMGRGQAPSSRHDGNAGAPIACCVLGRSDAWNWNHPFLVNGEFPAPVGIMGGIIG</sequence>
<proteinExistence type="predicted"/>
<dbReference type="InterPro" id="IPR018152">
    <property type="entry name" value="SOD_Cu/Zn_BS"/>
</dbReference>
<dbReference type="InterPro" id="IPR036423">
    <property type="entry name" value="SOD-like_Cu/Zn_dom_sf"/>
</dbReference>
<name>A0ABY7FPY0_MYAAR</name>
<evidence type="ECO:0000256" key="1">
    <source>
        <dbReference type="SAM" id="SignalP"/>
    </source>
</evidence>
<feature type="domain" description="Superoxide dismutase copper/zinc binding" evidence="2">
    <location>
        <begin position="59"/>
        <end position="204"/>
    </location>
</feature>
<dbReference type="SUPFAM" id="SSF49329">
    <property type="entry name" value="Cu,Zn superoxide dismutase-like"/>
    <property type="match status" value="1"/>
</dbReference>
<keyword evidence="1" id="KW-0732">Signal</keyword>
<dbReference type="PROSITE" id="PS00087">
    <property type="entry name" value="SOD_CU_ZN_1"/>
    <property type="match status" value="1"/>
</dbReference>
<dbReference type="Proteomes" id="UP001164746">
    <property type="component" value="Chromosome 13"/>
</dbReference>
<dbReference type="PANTHER" id="PTHR10003">
    <property type="entry name" value="SUPEROXIDE DISMUTASE CU-ZN -RELATED"/>
    <property type="match status" value="1"/>
</dbReference>
<organism evidence="3 4">
    <name type="scientific">Mya arenaria</name>
    <name type="common">Soft-shell clam</name>
    <dbReference type="NCBI Taxonomy" id="6604"/>
    <lineage>
        <taxon>Eukaryota</taxon>
        <taxon>Metazoa</taxon>
        <taxon>Spiralia</taxon>
        <taxon>Lophotrochozoa</taxon>
        <taxon>Mollusca</taxon>
        <taxon>Bivalvia</taxon>
        <taxon>Autobranchia</taxon>
        <taxon>Heteroconchia</taxon>
        <taxon>Euheterodonta</taxon>
        <taxon>Imparidentia</taxon>
        <taxon>Neoheterodontei</taxon>
        <taxon>Myida</taxon>
        <taxon>Myoidea</taxon>
        <taxon>Myidae</taxon>
        <taxon>Mya</taxon>
    </lineage>
</organism>
<dbReference type="EMBL" id="CP111024">
    <property type="protein sequence ID" value="WAR22763.1"/>
    <property type="molecule type" value="Genomic_DNA"/>
</dbReference>
<evidence type="ECO:0000313" key="3">
    <source>
        <dbReference type="EMBL" id="WAR22763.1"/>
    </source>
</evidence>
<evidence type="ECO:0000313" key="4">
    <source>
        <dbReference type="Proteomes" id="UP001164746"/>
    </source>
</evidence>
<dbReference type="InterPro" id="IPR024134">
    <property type="entry name" value="SOD_Cu/Zn_/chaperone"/>
</dbReference>
<gene>
    <name evidence="3" type="ORF">MAR_036432</name>
</gene>
<dbReference type="InterPro" id="IPR001424">
    <property type="entry name" value="SOD_Cu_Zn_dom"/>
</dbReference>